<evidence type="ECO:0000256" key="1">
    <source>
        <dbReference type="SAM" id="Phobius"/>
    </source>
</evidence>
<feature type="transmembrane region" description="Helical" evidence="1">
    <location>
        <begin position="7"/>
        <end position="26"/>
    </location>
</feature>
<keyword evidence="1" id="KW-0812">Transmembrane</keyword>
<proteinExistence type="predicted"/>
<evidence type="ECO:0000313" key="2">
    <source>
        <dbReference type="EMBL" id="JAE21661.1"/>
    </source>
</evidence>
<dbReference type="AlphaFoldDB" id="A0A0A9GGJ6"/>
<reference evidence="2" key="1">
    <citation type="submission" date="2014-09" db="EMBL/GenBank/DDBJ databases">
        <authorList>
            <person name="Magalhaes I.L.F."/>
            <person name="Oliveira U."/>
            <person name="Santos F.R."/>
            <person name="Vidigal T.H.D.A."/>
            <person name="Brescovit A.D."/>
            <person name="Santos A.J."/>
        </authorList>
    </citation>
    <scope>NUCLEOTIDE SEQUENCE</scope>
    <source>
        <tissue evidence="2">Shoot tissue taken approximately 20 cm above the soil surface</tissue>
    </source>
</reference>
<name>A0A0A9GGJ6_ARUDO</name>
<dbReference type="EMBL" id="GBRH01176235">
    <property type="protein sequence ID" value="JAE21661.1"/>
    <property type="molecule type" value="Transcribed_RNA"/>
</dbReference>
<sequence>MVTYHNFLRLINYVILSHWLTFLLAFDRVVVVNVKLGTDSMGSASFHLQV</sequence>
<reference evidence="2" key="2">
    <citation type="journal article" date="2015" name="Data Brief">
        <title>Shoot transcriptome of the giant reed, Arundo donax.</title>
        <authorList>
            <person name="Barrero R.A."/>
            <person name="Guerrero F.D."/>
            <person name="Moolhuijzen P."/>
            <person name="Goolsby J.A."/>
            <person name="Tidwell J."/>
            <person name="Bellgard S.E."/>
            <person name="Bellgard M.I."/>
        </authorList>
    </citation>
    <scope>NUCLEOTIDE SEQUENCE</scope>
    <source>
        <tissue evidence="2">Shoot tissue taken approximately 20 cm above the soil surface</tissue>
    </source>
</reference>
<keyword evidence="1" id="KW-1133">Transmembrane helix</keyword>
<keyword evidence="1" id="KW-0472">Membrane</keyword>
<accession>A0A0A9GGJ6</accession>
<organism evidence="2">
    <name type="scientific">Arundo donax</name>
    <name type="common">Giant reed</name>
    <name type="synonym">Donax arundinaceus</name>
    <dbReference type="NCBI Taxonomy" id="35708"/>
    <lineage>
        <taxon>Eukaryota</taxon>
        <taxon>Viridiplantae</taxon>
        <taxon>Streptophyta</taxon>
        <taxon>Embryophyta</taxon>
        <taxon>Tracheophyta</taxon>
        <taxon>Spermatophyta</taxon>
        <taxon>Magnoliopsida</taxon>
        <taxon>Liliopsida</taxon>
        <taxon>Poales</taxon>
        <taxon>Poaceae</taxon>
        <taxon>PACMAD clade</taxon>
        <taxon>Arundinoideae</taxon>
        <taxon>Arundineae</taxon>
        <taxon>Arundo</taxon>
    </lineage>
</organism>
<protein>
    <submittedName>
        <fullName evidence="2">Uncharacterized protein</fullName>
    </submittedName>
</protein>